<dbReference type="OrthoDB" id="6285637at2759"/>
<name>A0A9W2Z942_BIOGL</name>
<evidence type="ECO:0000313" key="1">
    <source>
        <dbReference type="Proteomes" id="UP001165740"/>
    </source>
</evidence>
<protein>
    <submittedName>
        <fullName evidence="2">Uncharacterized protein LOC129923626 isoform X1</fullName>
    </submittedName>
</protein>
<dbReference type="OMA" id="EDEYVAC"/>
<proteinExistence type="predicted"/>
<dbReference type="GeneID" id="129923626"/>
<keyword evidence="1" id="KW-1185">Reference proteome</keyword>
<evidence type="ECO:0000313" key="2">
    <source>
        <dbReference type="RefSeq" id="XP_055871498.1"/>
    </source>
</evidence>
<organism evidence="1 2">
    <name type="scientific">Biomphalaria glabrata</name>
    <name type="common">Bloodfluke planorb</name>
    <name type="synonym">Freshwater snail</name>
    <dbReference type="NCBI Taxonomy" id="6526"/>
    <lineage>
        <taxon>Eukaryota</taxon>
        <taxon>Metazoa</taxon>
        <taxon>Spiralia</taxon>
        <taxon>Lophotrochozoa</taxon>
        <taxon>Mollusca</taxon>
        <taxon>Gastropoda</taxon>
        <taxon>Heterobranchia</taxon>
        <taxon>Euthyneura</taxon>
        <taxon>Panpulmonata</taxon>
        <taxon>Hygrophila</taxon>
        <taxon>Lymnaeoidea</taxon>
        <taxon>Planorbidae</taxon>
        <taxon>Biomphalaria</taxon>
    </lineage>
</organism>
<reference evidence="2" key="1">
    <citation type="submission" date="2025-08" db="UniProtKB">
        <authorList>
            <consortium name="RefSeq"/>
        </authorList>
    </citation>
    <scope>IDENTIFICATION</scope>
</reference>
<dbReference type="RefSeq" id="XP_055871498.1">
    <property type="nucleotide sequence ID" value="XM_056015523.1"/>
</dbReference>
<dbReference type="AlphaFoldDB" id="A0A9W2Z942"/>
<gene>
    <name evidence="2" type="primary">LOC129923626</name>
</gene>
<sequence>MLPRYSVKKCQDCHVFHCYGVLMEDTMTESFNQFKDDSRPAFIRLPYTVGIYLDALDARPDKDINVGSHHAFMMEVMDQMFQHFKTLDLSQLKGHLLARRAAEGMILEGFRSGCVLAVTFDTLDAVDNLWTLYIKGKLTPIFQDLLVDQALLKATKTVKISLRSKLWEDEYKSCLNEITTRSTVRQRLSSFENDFKMVCRIKQSQQNMPGIIAKAREHESQFERNLGEFMLTLKRTLPPNMTVLKNLKEFSTNIRVAKGIKKTGFESVDQFLKALEFFRQTFAEIEKQTINPLCQVRAVCEHEKQVEFKKQIRDSWAEMTSLLKQDSDLSQAKYKDWERKVLKMEHALFFGLISLIPLSLDRLTTIDVSTDEYIMAFPEMAE</sequence>
<accession>A0A9W2Z942</accession>
<dbReference type="Proteomes" id="UP001165740">
    <property type="component" value="Chromosome 17"/>
</dbReference>